<name>A0ABV6EGD4_9GAMM</name>
<keyword evidence="3" id="KW-1185">Reference proteome</keyword>
<keyword evidence="1" id="KW-0472">Membrane</keyword>
<reference evidence="2 3" key="1">
    <citation type="submission" date="2024-09" db="EMBL/GenBank/DDBJ databases">
        <authorList>
            <person name="Sun Q."/>
            <person name="Mori K."/>
        </authorList>
    </citation>
    <scope>NUCLEOTIDE SEQUENCE [LARGE SCALE GENOMIC DNA]</scope>
    <source>
        <strain evidence="2 3">CCM 8626</strain>
    </source>
</reference>
<dbReference type="Proteomes" id="UP001589792">
    <property type="component" value="Unassembled WGS sequence"/>
</dbReference>
<dbReference type="RefSeq" id="WP_380677282.1">
    <property type="nucleotide sequence ID" value="NZ_CP173186.1"/>
</dbReference>
<feature type="transmembrane region" description="Helical" evidence="1">
    <location>
        <begin position="60"/>
        <end position="81"/>
    </location>
</feature>
<dbReference type="EMBL" id="JBHLXG010000018">
    <property type="protein sequence ID" value="MFC0228062.1"/>
    <property type="molecule type" value="Genomic_DNA"/>
</dbReference>
<gene>
    <name evidence="2" type="ORF">ACFFJ3_16445</name>
</gene>
<organism evidence="2 3">
    <name type="scientific">Serratia aquatilis</name>
    <dbReference type="NCBI Taxonomy" id="1737515"/>
    <lineage>
        <taxon>Bacteria</taxon>
        <taxon>Pseudomonadati</taxon>
        <taxon>Pseudomonadota</taxon>
        <taxon>Gammaproteobacteria</taxon>
        <taxon>Enterobacterales</taxon>
        <taxon>Yersiniaceae</taxon>
        <taxon>Serratia</taxon>
    </lineage>
</organism>
<feature type="transmembrane region" description="Helical" evidence="1">
    <location>
        <begin position="93"/>
        <end position="112"/>
    </location>
</feature>
<accession>A0ABV6EGD4</accession>
<protein>
    <submittedName>
        <fullName evidence="2">Holin</fullName>
    </submittedName>
</protein>
<evidence type="ECO:0000313" key="2">
    <source>
        <dbReference type="EMBL" id="MFC0228062.1"/>
    </source>
</evidence>
<evidence type="ECO:0000313" key="3">
    <source>
        <dbReference type="Proteomes" id="UP001589792"/>
    </source>
</evidence>
<sequence>MTEPVTATTVAGTTAASGTVTSIAILTFFAGLPADVVLGAFAGAILFVVSASEYGIRSRLVLAIGSFTAGLTMYKPAAAWIVDFLPAGYDRGADAAGALLAAGCAIRVLIMINGGGLLKKKGGDDVAS</sequence>
<proteinExistence type="predicted"/>
<dbReference type="InterPro" id="IPR032637">
    <property type="entry name" value="Phage_holin-like"/>
</dbReference>
<keyword evidence="1" id="KW-1133">Transmembrane helix</keyword>
<feature type="transmembrane region" description="Helical" evidence="1">
    <location>
        <begin position="23"/>
        <end position="48"/>
    </location>
</feature>
<keyword evidence="1" id="KW-0812">Transmembrane</keyword>
<comment type="caution">
    <text evidence="2">The sequence shown here is derived from an EMBL/GenBank/DDBJ whole genome shotgun (WGS) entry which is preliminary data.</text>
</comment>
<evidence type="ECO:0000256" key="1">
    <source>
        <dbReference type="SAM" id="Phobius"/>
    </source>
</evidence>
<dbReference type="Pfam" id="PF16931">
    <property type="entry name" value="Phage_holin_8"/>
    <property type="match status" value="1"/>
</dbReference>